<evidence type="ECO:0000256" key="4">
    <source>
        <dbReference type="ARBA" id="ARBA00022516"/>
    </source>
</evidence>
<evidence type="ECO:0000256" key="11">
    <source>
        <dbReference type="ARBA" id="ARBA00023221"/>
    </source>
</evidence>
<keyword evidence="4 13" id="KW-0444">Lipid biosynthesis</keyword>
<dbReference type="InterPro" id="IPR016005">
    <property type="entry name" value="Erg8"/>
</dbReference>
<dbReference type="Pfam" id="PF08544">
    <property type="entry name" value="GHMP_kinases_C"/>
    <property type="match status" value="1"/>
</dbReference>
<comment type="pathway">
    <text evidence="1 13">Isoprenoid biosynthesis; isopentenyl diphosphate biosynthesis via mevalonate pathway; isopentenyl diphosphate from (R)-mevalonate: step 2/3.</text>
</comment>
<dbReference type="InterPro" id="IPR014721">
    <property type="entry name" value="Ribsml_uS5_D2-typ_fold_subgr"/>
</dbReference>
<dbReference type="PANTHER" id="PTHR31814:SF2">
    <property type="entry name" value="PHOSPHOMEVALONATE KINASE"/>
    <property type="match status" value="1"/>
</dbReference>
<sequence>MTSAQAAAQPPASGVSVSAPGKVLLTGGYLVLDPRFSGLVVATDARFVVHVAAESESDAAAAAAAAGTSEGGVRVRVRSPQFIDGAWDRTIALPGSRVAGVPPHAAGNVFVDTALECVFAVLERRMGPAALAAAAGPCGLRITVNADNDFYSQTDDLDRRGLPHTADALASLPQFNATHTRIADVKKTGLGSSAAMTTSLCAALLVFFGAVEPAAMSVLVRDAGADVDAAIAAAHRAQLDLVYRIAQISHCLAQRNSGSGFDVSSAAVGSHEYTRYDPVVLDSLVRTIKETGQIDADALYEAVERGTWTQRITPFKMPPGLSLMLGDVSVGTNTVKFVSKVLRWRAEEPELGEFLWQQLNRANTRAVTALKRLNALHAADAVEYAASLELFAAVPASHWAAAIPRTASIDGAGADAALRDLVNERLAALASGDKAANIDQGEALRLAALAHDASKPTLACLVDTLGIFGDIRSLLRVVSDRAQVPITPPEQLRLIDACHDVAGLLAAGIPGAGGYDAIFCIVVSDEAKRGVQRVWSAWTETAVMPLLQNEAKFGLHAEIHG</sequence>
<comment type="similarity">
    <text evidence="2 13">Belongs to the GHMP kinase family. Mevalonate kinase subfamily.</text>
</comment>
<dbReference type="InterPro" id="IPR035102">
    <property type="entry name" value="Phosphomevalonate_kinase"/>
</dbReference>
<evidence type="ECO:0000313" key="15">
    <source>
        <dbReference type="EMBL" id="KAL2911605.1"/>
    </source>
</evidence>
<protein>
    <recommendedName>
        <fullName evidence="3 13">Phosphomevalonate kinase</fullName>
        <ecNumber evidence="3 13">2.7.4.2</ecNumber>
    </recommendedName>
</protein>
<keyword evidence="7 13" id="KW-0418">Kinase</keyword>
<evidence type="ECO:0000259" key="14">
    <source>
        <dbReference type="Pfam" id="PF08544"/>
    </source>
</evidence>
<dbReference type="InterPro" id="IPR006203">
    <property type="entry name" value="GHMP_knse_ATP-bd_CS"/>
</dbReference>
<dbReference type="PANTHER" id="PTHR31814">
    <property type="match status" value="1"/>
</dbReference>
<evidence type="ECO:0000256" key="1">
    <source>
        <dbReference type="ARBA" id="ARBA00005017"/>
    </source>
</evidence>
<evidence type="ECO:0000256" key="2">
    <source>
        <dbReference type="ARBA" id="ARBA00006495"/>
    </source>
</evidence>
<keyword evidence="8" id="KW-0067">ATP-binding</keyword>
<evidence type="ECO:0000256" key="12">
    <source>
        <dbReference type="ARBA" id="ARBA00029326"/>
    </source>
</evidence>
<dbReference type="Gene3D" id="3.30.230.10">
    <property type="match status" value="1"/>
</dbReference>
<keyword evidence="16" id="KW-1185">Reference proteome</keyword>
<evidence type="ECO:0000256" key="8">
    <source>
        <dbReference type="ARBA" id="ARBA00022840"/>
    </source>
</evidence>
<reference evidence="15 16" key="1">
    <citation type="submission" date="2023-09" db="EMBL/GenBank/DDBJ databases">
        <title>Pangenome analysis of Batrachochytrium dendrobatidis and related Chytrids.</title>
        <authorList>
            <person name="Yacoub M.N."/>
            <person name="Stajich J.E."/>
            <person name="James T.Y."/>
        </authorList>
    </citation>
    <scope>NUCLEOTIDE SEQUENCE [LARGE SCALE GENOMIC DNA]</scope>
    <source>
        <strain evidence="15 16">JEL0888</strain>
    </source>
</reference>
<evidence type="ECO:0000256" key="5">
    <source>
        <dbReference type="ARBA" id="ARBA00022679"/>
    </source>
</evidence>
<dbReference type="GO" id="GO:0004631">
    <property type="term" value="F:phosphomevalonate kinase activity"/>
    <property type="evidence" value="ECO:0007669"/>
    <property type="project" value="UniProtKB-EC"/>
</dbReference>
<evidence type="ECO:0000256" key="10">
    <source>
        <dbReference type="ARBA" id="ARBA00023098"/>
    </source>
</evidence>
<dbReference type="EC" id="2.7.4.2" evidence="3 13"/>
<comment type="caution">
    <text evidence="15">The sequence shown here is derived from an EMBL/GenBank/DDBJ whole genome shotgun (WGS) entry which is preliminary data.</text>
</comment>
<evidence type="ECO:0000256" key="13">
    <source>
        <dbReference type="PIRNR" id="PIRNR017288"/>
    </source>
</evidence>
<dbReference type="PROSITE" id="PS00627">
    <property type="entry name" value="GHMP_KINASES_ATP"/>
    <property type="match status" value="1"/>
</dbReference>
<evidence type="ECO:0000256" key="3">
    <source>
        <dbReference type="ARBA" id="ARBA00012958"/>
    </source>
</evidence>
<evidence type="ECO:0000313" key="16">
    <source>
        <dbReference type="Proteomes" id="UP001527925"/>
    </source>
</evidence>
<proteinExistence type="inferred from homology"/>
<keyword evidence="10 13" id="KW-0443">Lipid metabolism</keyword>
<dbReference type="PIRSF" id="PIRSF017288">
    <property type="entry name" value="PMK_GHMP_euk"/>
    <property type="match status" value="1"/>
</dbReference>
<keyword evidence="9 13" id="KW-0752">Steroid biosynthesis</keyword>
<keyword evidence="5 13" id="KW-0808">Transferase</keyword>
<evidence type="ECO:0000256" key="9">
    <source>
        <dbReference type="ARBA" id="ARBA00022955"/>
    </source>
</evidence>
<dbReference type="Proteomes" id="UP001527925">
    <property type="component" value="Unassembled WGS sequence"/>
</dbReference>
<feature type="domain" description="GHMP kinase C-terminal" evidence="14">
    <location>
        <begin position="481"/>
        <end position="536"/>
    </location>
</feature>
<evidence type="ECO:0000256" key="6">
    <source>
        <dbReference type="ARBA" id="ARBA00022741"/>
    </source>
</evidence>
<dbReference type="InterPro" id="IPR013750">
    <property type="entry name" value="GHMP_kinase_C_dom"/>
</dbReference>
<organism evidence="15 16">
    <name type="scientific">Polyrhizophydium stewartii</name>
    <dbReference type="NCBI Taxonomy" id="2732419"/>
    <lineage>
        <taxon>Eukaryota</taxon>
        <taxon>Fungi</taxon>
        <taxon>Fungi incertae sedis</taxon>
        <taxon>Chytridiomycota</taxon>
        <taxon>Chytridiomycota incertae sedis</taxon>
        <taxon>Chytridiomycetes</taxon>
        <taxon>Rhizophydiales</taxon>
        <taxon>Rhizophydiales incertae sedis</taxon>
        <taxon>Polyrhizophydium</taxon>
    </lineage>
</organism>
<name>A0ABR4MWH6_9FUNG</name>
<accession>A0ABR4MWH6</accession>
<gene>
    <name evidence="15" type="primary">ERG8</name>
    <name evidence="15" type="ORF">HK105_208944</name>
</gene>
<dbReference type="InterPro" id="IPR020568">
    <property type="entry name" value="Ribosomal_Su5_D2-typ_SF"/>
</dbReference>
<keyword evidence="11 13" id="KW-0753">Steroid metabolism</keyword>
<comment type="catalytic activity">
    <reaction evidence="12">
        <text>(R)-5-phosphomevalonate + ATP = (R)-5-diphosphomevalonate + ADP</text>
        <dbReference type="Rhea" id="RHEA:16341"/>
        <dbReference type="ChEBI" id="CHEBI:30616"/>
        <dbReference type="ChEBI" id="CHEBI:57557"/>
        <dbReference type="ChEBI" id="CHEBI:58146"/>
        <dbReference type="ChEBI" id="CHEBI:456216"/>
        <dbReference type="EC" id="2.7.4.2"/>
    </reaction>
    <physiologicalReaction direction="left-to-right" evidence="12">
        <dbReference type="Rhea" id="RHEA:16342"/>
    </physiologicalReaction>
</comment>
<keyword evidence="6" id="KW-0547">Nucleotide-binding</keyword>
<dbReference type="SUPFAM" id="SSF54211">
    <property type="entry name" value="Ribosomal protein S5 domain 2-like"/>
    <property type="match status" value="1"/>
</dbReference>
<evidence type="ECO:0000256" key="7">
    <source>
        <dbReference type="ARBA" id="ARBA00022777"/>
    </source>
</evidence>
<dbReference type="EMBL" id="JADGIZ020000097">
    <property type="protein sequence ID" value="KAL2911605.1"/>
    <property type="molecule type" value="Genomic_DNA"/>
</dbReference>